<evidence type="ECO:0000313" key="1">
    <source>
        <dbReference type="EMBL" id="CAG8774315.1"/>
    </source>
</evidence>
<comment type="caution">
    <text evidence="1">The sequence shown here is derived from an EMBL/GenBank/DDBJ whole genome shotgun (WGS) entry which is preliminary data.</text>
</comment>
<sequence length="42" mass="4611">QTASRQQFPLQNAFALTTHKVQGLTLPHITTSVDKTVFAEGQ</sequence>
<dbReference type="EMBL" id="CAJVPU010058836">
    <property type="protein sequence ID" value="CAG8774315.1"/>
    <property type="molecule type" value="Genomic_DNA"/>
</dbReference>
<keyword evidence="2" id="KW-1185">Reference proteome</keyword>
<organism evidence="1 2">
    <name type="scientific">Dentiscutata heterogama</name>
    <dbReference type="NCBI Taxonomy" id="1316150"/>
    <lineage>
        <taxon>Eukaryota</taxon>
        <taxon>Fungi</taxon>
        <taxon>Fungi incertae sedis</taxon>
        <taxon>Mucoromycota</taxon>
        <taxon>Glomeromycotina</taxon>
        <taxon>Glomeromycetes</taxon>
        <taxon>Diversisporales</taxon>
        <taxon>Gigasporaceae</taxon>
        <taxon>Dentiscutata</taxon>
    </lineage>
</organism>
<dbReference type="Proteomes" id="UP000789702">
    <property type="component" value="Unassembled WGS sequence"/>
</dbReference>
<reference evidence="1" key="1">
    <citation type="submission" date="2021-06" db="EMBL/GenBank/DDBJ databases">
        <authorList>
            <person name="Kallberg Y."/>
            <person name="Tangrot J."/>
            <person name="Rosling A."/>
        </authorList>
    </citation>
    <scope>NUCLEOTIDE SEQUENCE</scope>
    <source>
        <strain evidence="1">IL203A</strain>
    </source>
</reference>
<feature type="non-terminal residue" evidence="1">
    <location>
        <position position="1"/>
    </location>
</feature>
<name>A0ACA9R2I3_9GLOM</name>
<gene>
    <name evidence="1" type="ORF">DHETER_LOCUS16023</name>
</gene>
<evidence type="ECO:0000313" key="2">
    <source>
        <dbReference type="Proteomes" id="UP000789702"/>
    </source>
</evidence>
<accession>A0ACA9R2I3</accession>
<protein>
    <submittedName>
        <fullName evidence="1">101_t:CDS:1</fullName>
    </submittedName>
</protein>
<feature type="non-terminal residue" evidence="1">
    <location>
        <position position="42"/>
    </location>
</feature>
<proteinExistence type="predicted"/>